<dbReference type="AlphaFoldDB" id="A0A9D5D7D5"/>
<reference evidence="1" key="2">
    <citation type="journal article" date="2022" name="Hortic Res">
        <title>The genome of Dioscorea zingiberensis sheds light on the biosynthesis, origin and evolution of the medicinally important diosgenin saponins.</title>
        <authorList>
            <person name="Li Y."/>
            <person name="Tan C."/>
            <person name="Li Z."/>
            <person name="Guo J."/>
            <person name="Li S."/>
            <person name="Chen X."/>
            <person name="Wang C."/>
            <person name="Dai X."/>
            <person name="Yang H."/>
            <person name="Song W."/>
            <person name="Hou L."/>
            <person name="Xu J."/>
            <person name="Tong Z."/>
            <person name="Xu A."/>
            <person name="Yuan X."/>
            <person name="Wang W."/>
            <person name="Yang Q."/>
            <person name="Chen L."/>
            <person name="Sun Z."/>
            <person name="Wang K."/>
            <person name="Pan B."/>
            <person name="Chen J."/>
            <person name="Bao Y."/>
            <person name="Liu F."/>
            <person name="Qi X."/>
            <person name="Gang D.R."/>
            <person name="Wen J."/>
            <person name="Li J."/>
        </authorList>
    </citation>
    <scope>NUCLEOTIDE SEQUENCE</scope>
    <source>
        <strain evidence="1">Dzin_1.0</strain>
    </source>
</reference>
<proteinExistence type="predicted"/>
<comment type="caution">
    <text evidence="1">The sequence shown here is derived from an EMBL/GenBank/DDBJ whole genome shotgun (WGS) entry which is preliminary data.</text>
</comment>
<evidence type="ECO:0000313" key="2">
    <source>
        <dbReference type="Proteomes" id="UP001085076"/>
    </source>
</evidence>
<reference evidence="1" key="1">
    <citation type="submission" date="2021-03" db="EMBL/GenBank/DDBJ databases">
        <authorList>
            <person name="Li Z."/>
            <person name="Yang C."/>
        </authorList>
    </citation>
    <scope>NUCLEOTIDE SEQUENCE</scope>
    <source>
        <strain evidence="1">Dzin_1.0</strain>
        <tissue evidence="1">Leaf</tissue>
    </source>
</reference>
<accession>A0A9D5D7D5</accession>
<evidence type="ECO:0000313" key="1">
    <source>
        <dbReference type="EMBL" id="KAJ0985450.1"/>
    </source>
</evidence>
<protein>
    <submittedName>
        <fullName evidence="1">Uncharacterized protein</fullName>
    </submittedName>
</protein>
<keyword evidence="2" id="KW-1185">Reference proteome</keyword>
<dbReference type="Proteomes" id="UP001085076">
    <property type="component" value="Miscellaneous, Linkage group lg01"/>
</dbReference>
<organism evidence="1 2">
    <name type="scientific">Dioscorea zingiberensis</name>
    <dbReference type="NCBI Taxonomy" id="325984"/>
    <lineage>
        <taxon>Eukaryota</taxon>
        <taxon>Viridiplantae</taxon>
        <taxon>Streptophyta</taxon>
        <taxon>Embryophyta</taxon>
        <taxon>Tracheophyta</taxon>
        <taxon>Spermatophyta</taxon>
        <taxon>Magnoliopsida</taxon>
        <taxon>Liliopsida</taxon>
        <taxon>Dioscoreales</taxon>
        <taxon>Dioscoreaceae</taxon>
        <taxon>Dioscorea</taxon>
    </lineage>
</organism>
<sequence>MIEESQMIEIENYMSVMERMQQITDSIALKNVSSISTKKSKQLLLENVYPQRKSVVDGMRTIALKLVFGAFHNQIFER</sequence>
<gene>
    <name evidence="1" type="ORF">J5N97_003806</name>
</gene>
<dbReference type="EMBL" id="JAGGNH010000001">
    <property type="protein sequence ID" value="KAJ0985450.1"/>
    <property type="molecule type" value="Genomic_DNA"/>
</dbReference>
<name>A0A9D5D7D5_9LILI</name>